<keyword evidence="3" id="KW-1185">Reference proteome</keyword>
<evidence type="ECO:0000256" key="1">
    <source>
        <dbReference type="SAM" id="MobiDB-lite"/>
    </source>
</evidence>
<dbReference type="AlphaFoldDB" id="A0AAV9VSS3"/>
<dbReference type="EMBL" id="JAVHJL010000012">
    <property type="protein sequence ID" value="KAK6495596.1"/>
    <property type="molecule type" value="Genomic_DNA"/>
</dbReference>
<feature type="region of interest" description="Disordered" evidence="1">
    <location>
        <begin position="1"/>
        <end position="63"/>
    </location>
</feature>
<evidence type="ECO:0000313" key="2">
    <source>
        <dbReference type="EMBL" id="KAK6495596.1"/>
    </source>
</evidence>
<dbReference type="Proteomes" id="UP001370758">
    <property type="component" value="Unassembled WGS sequence"/>
</dbReference>
<sequence length="357" mass="39763">MEPIVRKKNAFKSASQISSDDDVSDDVPPMPPQQRRAKNPIVLSTSDDSSSSDLDEQSADLGSKKEVNSIAPLLQNPNRSAPVTLATTILQTGAPLNQIAPSAQLTLSSPPSPRLIHRPRPKCGCSYEWKQLAELSAIFCNQDSWFRMRCRNLENIKVVSALNDSRQRCWKIISLDESATQVTARGPPSLQLNKGELYTACEEHLRTLARLVFRLQTRVSNGKLGSKARLLNIELNVLRARFQKCDEALGSNLPALQRDNKPWFASVDSVKYGAVHLPQPLYTKSGSGISFNPVEFLDHGRFRNWWDHVVEPIEHGSESSVLTEFKMQVMQLYLLPASAILSPFCLGLDGNLNFTVR</sequence>
<evidence type="ECO:0000313" key="3">
    <source>
        <dbReference type="Proteomes" id="UP001370758"/>
    </source>
</evidence>
<accession>A0AAV9VSS3</accession>
<feature type="compositionally biased region" description="Basic residues" evidence="1">
    <location>
        <begin position="1"/>
        <end position="10"/>
    </location>
</feature>
<reference evidence="2 3" key="1">
    <citation type="submission" date="2023-08" db="EMBL/GenBank/DDBJ databases">
        <authorList>
            <person name="Palmer J.M."/>
        </authorList>
    </citation>
    <scope>NUCLEOTIDE SEQUENCE [LARGE SCALE GENOMIC DNA]</scope>
    <source>
        <strain evidence="2 3">TWF481</strain>
    </source>
</reference>
<protein>
    <submittedName>
        <fullName evidence="2">Uncharacterized protein</fullName>
    </submittedName>
</protein>
<proteinExistence type="predicted"/>
<comment type="caution">
    <text evidence="2">The sequence shown here is derived from an EMBL/GenBank/DDBJ whole genome shotgun (WGS) entry which is preliminary data.</text>
</comment>
<feature type="compositionally biased region" description="Low complexity" evidence="1">
    <location>
        <begin position="43"/>
        <end position="52"/>
    </location>
</feature>
<organism evidence="2 3">
    <name type="scientific">Arthrobotrys musiformis</name>
    <dbReference type="NCBI Taxonomy" id="47236"/>
    <lineage>
        <taxon>Eukaryota</taxon>
        <taxon>Fungi</taxon>
        <taxon>Dikarya</taxon>
        <taxon>Ascomycota</taxon>
        <taxon>Pezizomycotina</taxon>
        <taxon>Orbiliomycetes</taxon>
        <taxon>Orbiliales</taxon>
        <taxon>Orbiliaceae</taxon>
        <taxon>Arthrobotrys</taxon>
    </lineage>
</organism>
<name>A0AAV9VSS3_9PEZI</name>
<gene>
    <name evidence="2" type="ORF">TWF481_002644</name>
</gene>